<feature type="transmembrane region" description="Helical" evidence="5">
    <location>
        <begin position="97"/>
        <end position="117"/>
    </location>
</feature>
<proteinExistence type="predicted"/>
<sequence length="146" mass="16308">MKIPISKSRLWVARVMSGLVILFMLFDGITKILKLKVMVDGTLEMGFAEHHVTIIGFLAILSAVLYTLPPTSILGAIVLTGFFGGVIASHIRLDNPLFSHTLFPVYLAILTWGGIYLRDERLQTIFPIKRRQSISDKNDFNSTKMG</sequence>
<evidence type="ECO:0000256" key="1">
    <source>
        <dbReference type="ARBA" id="ARBA00004141"/>
    </source>
</evidence>
<dbReference type="GO" id="GO:0016020">
    <property type="term" value="C:membrane"/>
    <property type="evidence" value="ECO:0007669"/>
    <property type="project" value="UniProtKB-SubCell"/>
</dbReference>
<keyword evidence="3 5" id="KW-1133">Transmembrane helix</keyword>
<reference evidence="6 7" key="1">
    <citation type="submission" date="2015-11" db="EMBL/GenBank/DDBJ databases">
        <title>Genome Sequence of Bacillus simplex strain VanAntwerpen2.</title>
        <authorList>
            <person name="Couger M.B."/>
        </authorList>
    </citation>
    <scope>NUCLEOTIDE SEQUENCE [LARGE SCALE GENOMIC DNA]</scope>
    <source>
        <strain evidence="6 7">VanAntwerpen02</strain>
    </source>
</reference>
<evidence type="ECO:0008006" key="8">
    <source>
        <dbReference type="Google" id="ProtNLM"/>
    </source>
</evidence>
<evidence type="ECO:0000256" key="3">
    <source>
        <dbReference type="ARBA" id="ARBA00022989"/>
    </source>
</evidence>
<dbReference type="InterPro" id="IPR032808">
    <property type="entry name" value="DoxX"/>
</dbReference>
<evidence type="ECO:0000313" key="6">
    <source>
        <dbReference type="EMBL" id="KWW17343.1"/>
    </source>
</evidence>
<feature type="transmembrane region" description="Helical" evidence="5">
    <location>
        <begin position="73"/>
        <end position="91"/>
    </location>
</feature>
<accession>A0A109MWT2</accession>
<feature type="transmembrane region" description="Helical" evidence="5">
    <location>
        <begin position="12"/>
        <end position="30"/>
    </location>
</feature>
<dbReference type="AlphaFoldDB" id="A0A109MWT2"/>
<dbReference type="Pfam" id="PF13564">
    <property type="entry name" value="DoxX_2"/>
    <property type="match status" value="1"/>
</dbReference>
<evidence type="ECO:0000256" key="4">
    <source>
        <dbReference type="ARBA" id="ARBA00023136"/>
    </source>
</evidence>
<evidence type="ECO:0000313" key="7">
    <source>
        <dbReference type="Proteomes" id="UP000064189"/>
    </source>
</evidence>
<dbReference type="Proteomes" id="UP000064189">
    <property type="component" value="Unassembled WGS sequence"/>
</dbReference>
<comment type="subcellular location">
    <subcellularLocation>
        <location evidence="1">Membrane</location>
        <topology evidence="1">Multi-pass membrane protein</topology>
    </subcellularLocation>
</comment>
<protein>
    <recommendedName>
        <fullName evidence="8">DoxX family protein</fullName>
    </recommendedName>
</protein>
<keyword evidence="2 5" id="KW-0812">Transmembrane</keyword>
<evidence type="ECO:0000256" key="5">
    <source>
        <dbReference type="SAM" id="Phobius"/>
    </source>
</evidence>
<dbReference type="RefSeq" id="WP_061142890.1">
    <property type="nucleotide sequence ID" value="NZ_LNNH01000028.1"/>
</dbReference>
<keyword evidence="4 5" id="KW-0472">Membrane</keyword>
<comment type="caution">
    <text evidence="6">The sequence shown here is derived from an EMBL/GenBank/DDBJ whole genome shotgun (WGS) entry which is preliminary data.</text>
</comment>
<dbReference type="EMBL" id="LNNH01000028">
    <property type="protein sequence ID" value="KWW17343.1"/>
    <property type="molecule type" value="Genomic_DNA"/>
</dbReference>
<gene>
    <name evidence="6" type="ORF">AS888_22340</name>
</gene>
<keyword evidence="7" id="KW-1185">Reference proteome</keyword>
<evidence type="ECO:0000256" key="2">
    <source>
        <dbReference type="ARBA" id="ARBA00022692"/>
    </source>
</evidence>
<organism evidence="6 7">
    <name type="scientific">Peribacillus simplex</name>
    <dbReference type="NCBI Taxonomy" id="1478"/>
    <lineage>
        <taxon>Bacteria</taxon>
        <taxon>Bacillati</taxon>
        <taxon>Bacillota</taxon>
        <taxon>Bacilli</taxon>
        <taxon>Bacillales</taxon>
        <taxon>Bacillaceae</taxon>
        <taxon>Peribacillus</taxon>
    </lineage>
</organism>
<name>A0A109MWT2_9BACI</name>